<reference evidence="2 3" key="1">
    <citation type="submission" date="2016-10" db="EMBL/GenBank/DDBJ databases">
        <title>Evaluation of Human, Veterinary and Environmental Mycobacterium chelonae Isolates by Core Genome Phylogenomic Analysis, Targeted Gene Comparison, and Anti-microbial Susceptibility Patterns: A Tale of Mistaken Identities.</title>
        <authorList>
            <person name="Fogelson S.B."/>
            <person name="Camus A.C."/>
            <person name="Lorenz W."/>
            <person name="Vasireddy R."/>
            <person name="Vasireddy S."/>
            <person name="Smith T."/>
            <person name="Brown-Elliott B.A."/>
            <person name="Wallace R.J.Jr."/>
            <person name="Hasan N.A."/>
            <person name="Reischl U."/>
            <person name="Sanchez S."/>
        </authorList>
    </citation>
    <scope>NUCLEOTIDE SEQUENCE [LARGE SCALE GENOMIC DNA]</scope>
    <source>
        <strain evidence="2 3">15515</strain>
    </source>
</reference>
<keyword evidence="1" id="KW-1133">Transmembrane helix</keyword>
<name>A0A1S1LUJ8_MYCCH</name>
<dbReference type="AlphaFoldDB" id="A0A1S1LUJ8"/>
<proteinExistence type="predicted"/>
<evidence type="ECO:0000313" key="3">
    <source>
        <dbReference type="Proteomes" id="UP000180043"/>
    </source>
</evidence>
<protein>
    <recommendedName>
        <fullName evidence="4">Transmembrane protein</fullName>
    </recommendedName>
</protein>
<feature type="transmembrane region" description="Helical" evidence="1">
    <location>
        <begin position="21"/>
        <end position="40"/>
    </location>
</feature>
<evidence type="ECO:0000256" key="1">
    <source>
        <dbReference type="SAM" id="Phobius"/>
    </source>
</evidence>
<sequence length="147" mass="15405">MYREVMAPGGERAALRPGFGMASVMLRALLIIAVVLVPVLKCPAARDAAAGTTGTPAASVHLAEVPYALASLPGAEDHHDCYPLPAVIAAVSGVFSGWAIALTVVAFVALAVYAMWRPTAHGPPRGQPHLLLSDGSDRLLHFCVMRR</sequence>
<evidence type="ECO:0000313" key="2">
    <source>
        <dbReference type="EMBL" id="OHU59544.1"/>
    </source>
</evidence>
<feature type="transmembrane region" description="Helical" evidence="1">
    <location>
        <begin position="95"/>
        <end position="116"/>
    </location>
</feature>
<evidence type="ECO:0008006" key="4">
    <source>
        <dbReference type="Google" id="ProtNLM"/>
    </source>
</evidence>
<keyword evidence="1" id="KW-0472">Membrane</keyword>
<accession>A0A1S1LUJ8</accession>
<comment type="caution">
    <text evidence="2">The sequence shown here is derived from an EMBL/GenBank/DDBJ whole genome shotgun (WGS) entry which is preliminary data.</text>
</comment>
<keyword evidence="1" id="KW-0812">Transmembrane</keyword>
<gene>
    <name evidence="2" type="ORF">BKG82_02940</name>
</gene>
<organism evidence="2 3">
    <name type="scientific">Mycobacteroides chelonae</name>
    <name type="common">Mycobacterium chelonae</name>
    <dbReference type="NCBI Taxonomy" id="1774"/>
    <lineage>
        <taxon>Bacteria</taxon>
        <taxon>Bacillati</taxon>
        <taxon>Actinomycetota</taxon>
        <taxon>Actinomycetes</taxon>
        <taxon>Mycobacteriales</taxon>
        <taxon>Mycobacteriaceae</taxon>
        <taxon>Mycobacteroides</taxon>
    </lineage>
</organism>
<dbReference type="EMBL" id="MLIQ01000011">
    <property type="protein sequence ID" value="OHU59544.1"/>
    <property type="molecule type" value="Genomic_DNA"/>
</dbReference>
<dbReference type="Proteomes" id="UP000180043">
    <property type="component" value="Unassembled WGS sequence"/>
</dbReference>